<organism evidence="2 3">
    <name type="scientific">Araneus ventricosus</name>
    <name type="common">Orbweaver spider</name>
    <name type="synonym">Epeira ventricosa</name>
    <dbReference type="NCBI Taxonomy" id="182803"/>
    <lineage>
        <taxon>Eukaryota</taxon>
        <taxon>Metazoa</taxon>
        <taxon>Ecdysozoa</taxon>
        <taxon>Arthropoda</taxon>
        <taxon>Chelicerata</taxon>
        <taxon>Arachnida</taxon>
        <taxon>Araneae</taxon>
        <taxon>Araneomorphae</taxon>
        <taxon>Entelegynae</taxon>
        <taxon>Araneoidea</taxon>
        <taxon>Araneidae</taxon>
        <taxon>Araneus</taxon>
    </lineage>
</organism>
<accession>A0A4Y2RKR6</accession>
<feature type="compositionally biased region" description="Basic residues" evidence="1">
    <location>
        <begin position="1"/>
        <end position="15"/>
    </location>
</feature>
<name>A0A4Y2RKR6_ARAVE</name>
<sequence length="75" mass="8613">MDERKAKTKNKHGKYMNKQEKHKSELIGNCPSQASKFDPCATLRKTKPMFPPIQFGGGFSCFRCSFWRKAKCIAL</sequence>
<reference evidence="2 3" key="1">
    <citation type="journal article" date="2019" name="Sci. Rep.">
        <title>Orb-weaving spider Araneus ventricosus genome elucidates the spidroin gene catalogue.</title>
        <authorList>
            <person name="Kono N."/>
            <person name="Nakamura H."/>
            <person name="Ohtoshi R."/>
            <person name="Moran D.A.P."/>
            <person name="Shinohara A."/>
            <person name="Yoshida Y."/>
            <person name="Fujiwara M."/>
            <person name="Mori M."/>
            <person name="Tomita M."/>
            <person name="Arakawa K."/>
        </authorList>
    </citation>
    <scope>NUCLEOTIDE SEQUENCE [LARGE SCALE GENOMIC DNA]</scope>
</reference>
<feature type="region of interest" description="Disordered" evidence="1">
    <location>
        <begin position="1"/>
        <end position="23"/>
    </location>
</feature>
<dbReference type="EMBL" id="BGPR01145682">
    <property type="protein sequence ID" value="GBN76251.1"/>
    <property type="molecule type" value="Genomic_DNA"/>
</dbReference>
<evidence type="ECO:0000313" key="2">
    <source>
        <dbReference type="EMBL" id="GBN76251.1"/>
    </source>
</evidence>
<dbReference type="AlphaFoldDB" id="A0A4Y2RKR6"/>
<dbReference type="Proteomes" id="UP000499080">
    <property type="component" value="Unassembled WGS sequence"/>
</dbReference>
<evidence type="ECO:0000313" key="3">
    <source>
        <dbReference type="Proteomes" id="UP000499080"/>
    </source>
</evidence>
<protein>
    <submittedName>
        <fullName evidence="2">Uncharacterized protein</fullName>
    </submittedName>
</protein>
<keyword evidence="3" id="KW-1185">Reference proteome</keyword>
<proteinExistence type="predicted"/>
<gene>
    <name evidence="2" type="ORF">AVEN_264661_1</name>
</gene>
<comment type="caution">
    <text evidence="2">The sequence shown here is derived from an EMBL/GenBank/DDBJ whole genome shotgun (WGS) entry which is preliminary data.</text>
</comment>
<evidence type="ECO:0000256" key="1">
    <source>
        <dbReference type="SAM" id="MobiDB-lite"/>
    </source>
</evidence>
<feature type="non-terminal residue" evidence="2">
    <location>
        <position position="75"/>
    </location>
</feature>